<dbReference type="InterPro" id="IPR001810">
    <property type="entry name" value="F-box_dom"/>
</dbReference>
<feature type="domain" description="F-box" evidence="1">
    <location>
        <begin position="10"/>
        <end position="40"/>
    </location>
</feature>
<gene>
    <name evidence="2" type="ORF">AJ79_06964</name>
</gene>
<dbReference type="EMBL" id="PDNB01000131">
    <property type="protein sequence ID" value="PGH04879.1"/>
    <property type="molecule type" value="Genomic_DNA"/>
</dbReference>
<protein>
    <recommendedName>
        <fullName evidence="1">F-box domain-containing protein</fullName>
    </recommendedName>
</protein>
<organism evidence="2 3">
    <name type="scientific">Helicocarpus griseus UAMH5409</name>
    <dbReference type="NCBI Taxonomy" id="1447875"/>
    <lineage>
        <taxon>Eukaryota</taxon>
        <taxon>Fungi</taxon>
        <taxon>Dikarya</taxon>
        <taxon>Ascomycota</taxon>
        <taxon>Pezizomycotina</taxon>
        <taxon>Eurotiomycetes</taxon>
        <taxon>Eurotiomycetidae</taxon>
        <taxon>Onygenales</taxon>
        <taxon>Ajellomycetaceae</taxon>
        <taxon>Helicocarpus</taxon>
    </lineage>
</organism>
<evidence type="ECO:0000313" key="3">
    <source>
        <dbReference type="Proteomes" id="UP000223968"/>
    </source>
</evidence>
<sequence length="751" mass="86433">MASPSVAEDPPNFTRLPTELLSSIVSYLPNRDIKSLRLSCSALCGRTQLRLERVFLSANPRNIDVFRAIANHETFRKAIIEIIWDDACLVAQPQQDEDEYTTSIYYERQIEPDIDEGCLAWFSRACMENIESLSMRKGQDLHHPEHIAREKQAAAQLPMRTSWEYYMKLLQQQRDVIASNSDVDALKFGLQQFPALRRIAITPAAHGWLFEPLYETPMIREFPYGFNYPIPRGWPTTYDHQPPPVANPWSDASEEEKNQWRGFRIITRVLAQQNQHHRVSELIIDAHQLRTGLNCRIFDEPCPEYNDLTTLLEQPGFRRLDLAFTVGEQEYNGWEAFRHGYLRRALAKAPNLEHISLRANVSPDAEHDERHLDTSADYFIPLHTVFPVDRWARLQHFGLSGFLVKQDDVLTLLAALPLTLRSVELSFLYFRDGGGSYRELLMQMRDKLGWRKRAVEERPRVFIGIAEDIPMTGRYVWMDVGVAEFLYGDGENPFSLKSPNYVYQGYGKAVFGGHCKDSCKIVDLDELIPRVVDRDQEDRDVKKLVPWAFHDGDIATYNCETFCPAERAMFRSLFYSLPDYRSRLEEWKADNRHKPNLCETDITEILRQPETISLPRKNWNDVYDWVDLSVPEGLRILCRSGRPPLKYWIGGKGFASKYQGAVTVGPPGSRVPIITYTAWWEGQTLKEFLAETVSVMLGQLAANLRVCGGLCDQEVFVAGFHGELFHVSRGFFCSDVVSKCPDERMLRVGKF</sequence>
<dbReference type="Proteomes" id="UP000223968">
    <property type="component" value="Unassembled WGS sequence"/>
</dbReference>
<reference evidence="2 3" key="1">
    <citation type="submission" date="2017-10" db="EMBL/GenBank/DDBJ databases">
        <title>Comparative genomics in systemic dimorphic fungi from Ajellomycetaceae.</title>
        <authorList>
            <person name="Munoz J.F."/>
            <person name="Mcewen J.G."/>
            <person name="Clay O.K."/>
            <person name="Cuomo C.A."/>
        </authorList>
    </citation>
    <scope>NUCLEOTIDE SEQUENCE [LARGE SCALE GENOMIC DNA]</scope>
    <source>
        <strain evidence="2 3">UAMH5409</strain>
    </source>
</reference>
<name>A0A2B7X7K2_9EURO</name>
<dbReference type="AlphaFoldDB" id="A0A2B7X7K2"/>
<proteinExistence type="predicted"/>
<dbReference type="STRING" id="1447875.A0A2B7X7K2"/>
<dbReference type="PROSITE" id="PS50181">
    <property type="entry name" value="FBOX"/>
    <property type="match status" value="1"/>
</dbReference>
<dbReference type="SUPFAM" id="SSF81383">
    <property type="entry name" value="F-box domain"/>
    <property type="match status" value="1"/>
</dbReference>
<keyword evidence="3" id="KW-1185">Reference proteome</keyword>
<evidence type="ECO:0000259" key="1">
    <source>
        <dbReference type="PROSITE" id="PS50181"/>
    </source>
</evidence>
<dbReference type="OrthoDB" id="5422579at2759"/>
<dbReference type="InterPro" id="IPR036047">
    <property type="entry name" value="F-box-like_dom_sf"/>
</dbReference>
<comment type="caution">
    <text evidence="2">The sequence shown here is derived from an EMBL/GenBank/DDBJ whole genome shotgun (WGS) entry which is preliminary data.</text>
</comment>
<evidence type="ECO:0000313" key="2">
    <source>
        <dbReference type="EMBL" id="PGH04879.1"/>
    </source>
</evidence>
<accession>A0A2B7X7K2</accession>